<evidence type="ECO:0000313" key="2">
    <source>
        <dbReference type="Proteomes" id="UP001296993"/>
    </source>
</evidence>
<organism evidence="1 2">
    <name type="scientific">Paeniglutamicibacter kerguelensis</name>
    <dbReference type="NCBI Taxonomy" id="254788"/>
    <lineage>
        <taxon>Bacteria</taxon>
        <taxon>Bacillati</taxon>
        <taxon>Actinomycetota</taxon>
        <taxon>Actinomycetes</taxon>
        <taxon>Micrococcales</taxon>
        <taxon>Micrococcaceae</taxon>
        <taxon>Paeniglutamicibacter</taxon>
    </lineage>
</organism>
<dbReference type="RefSeq" id="WP_209996897.1">
    <property type="nucleotide sequence ID" value="NZ_BAAAJY010000003.1"/>
</dbReference>
<proteinExistence type="predicted"/>
<keyword evidence="2" id="KW-1185">Reference proteome</keyword>
<reference evidence="1 2" key="1">
    <citation type="submission" date="2021-03" db="EMBL/GenBank/DDBJ databases">
        <title>Sequencing the genomes of 1000 actinobacteria strains.</title>
        <authorList>
            <person name="Klenk H.-P."/>
        </authorList>
    </citation>
    <scope>NUCLEOTIDE SEQUENCE [LARGE SCALE GENOMIC DNA]</scope>
    <source>
        <strain evidence="1 2">DSM 15797</strain>
    </source>
</reference>
<dbReference type="Proteomes" id="UP001296993">
    <property type="component" value="Unassembled WGS sequence"/>
</dbReference>
<comment type="caution">
    <text evidence="1">The sequence shown here is derived from an EMBL/GenBank/DDBJ whole genome shotgun (WGS) entry which is preliminary data.</text>
</comment>
<name>A0ABS4XBQ2_9MICC</name>
<sequence>MAMLYVVTDKVPARERVDEMDAALKGSFGDDEMLFGVGVLPYEAGMRLRIMGDDPTILAKTNTMAWAVAQQCQANAVAPLIRKS</sequence>
<evidence type="ECO:0000313" key="1">
    <source>
        <dbReference type="EMBL" id="MBP2385907.1"/>
    </source>
</evidence>
<accession>A0ABS4XBQ2</accession>
<gene>
    <name evidence="1" type="ORF">JOF47_001418</name>
</gene>
<dbReference type="EMBL" id="JAGIOF010000001">
    <property type="protein sequence ID" value="MBP2385907.1"/>
    <property type="molecule type" value="Genomic_DNA"/>
</dbReference>
<protein>
    <submittedName>
        <fullName evidence="1">Uncharacterized protein</fullName>
    </submittedName>
</protein>